<evidence type="ECO:0000313" key="3">
    <source>
        <dbReference type="Proteomes" id="UP000729402"/>
    </source>
</evidence>
<dbReference type="Proteomes" id="UP000729402">
    <property type="component" value="Unassembled WGS sequence"/>
</dbReference>
<reference evidence="2" key="1">
    <citation type="journal article" date="2021" name="bioRxiv">
        <title>Whole Genome Assembly and Annotation of Northern Wild Rice, Zizania palustris L., Supports a Whole Genome Duplication in the Zizania Genus.</title>
        <authorList>
            <person name="Haas M."/>
            <person name="Kono T."/>
            <person name="Macchietto M."/>
            <person name="Millas R."/>
            <person name="McGilp L."/>
            <person name="Shao M."/>
            <person name="Duquette J."/>
            <person name="Hirsch C.N."/>
            <person name="Kimball J."/>
        </authorList>
    </citation>
    <scope>NUCLEOTIDE SEQUENCE</scope>
    <source>
        <tissue evidence="2">Fresh leaf tissue</tissue>
    </source>
</reference>
<proteinExistence type="predicted"/>
<evidence type="ECO:0000256" key="1">
    <source>
        <dbReference type="SAM" id="MobiDB-lite"/>
    </source>
</evidence>
<comment type="caution">
    <text evidence="2">The sequence shown here is derived from an EMBL/GenBank/DDBJ whole genome shotgun (WGS) entry which is preliminary data.</text>
</comment>
<sequence>MPRPLDGRRIATHGTSAQRSYHSPAISALTHILVTLLGTYTPSMTTPTTGTTTTTTLTIPSTSANMAGSAEIDDDNAILPTIDDISEEDRAEIEVKTTELHALMLGRYMKTHAGFVKRTPDLPSISMNKVTPPSPTPFPIDIE</sequence>
<reference evidence="2" key="2">
    <citation type="submission" date="2021-02" db="EMBL/GenBank/DDBJ databases">
        <authorList>
            <person name="Kimball J.A."/>
            <person name="Haas M.W."/>
            <person name="Macchietto M."/>
            <person name="Kono T."/>
            <person name="Duquette J."/>
            <person name="Shao M."/>
        </authorList>
    </citation>
    <scope>NUCLEOTIDE SEQUENCE</scope>
    <source>
        <tissue evidence="2">Fresh leaf tissue</tissue>
    </source>
</reference>
<name>A0A8J5X533_ZIZPA</name>
<dbReference type="EMBL" id="JAAALK010000079">
    <property type="protein sequence ID" value="KAG8100368.1"/>
    <property type="molecule type" value="Genomic_DNA"/>
</dbReference>
<accession>A0A8J5X533</accession>
<evidence type="ECO:0000313" key="2">
    <source>
        <dbReference type="EMBL" id="KAG8100368.1"/>
    </source>
</evidence>
<dbReference type="AlphaFoldDB" id="A0A8J5X533"/>
<gene>
    <name evidence="2" type="ORF">GUJ93_ZPchr0013g33851</name>
</gene>
<keyword evidence="3" id="KW-1185">Reference proteome</keyword>
<feature type="region of interest" description="Disordered" evidence="1">
    <location>
        <begin position="1"/>
        <end position="21"/>
    </location>
</feature>
<organism evidence="2 3">
    <name type="scientific">Zizania palustris</name>
    <name type="common">Northern wild rice</name>
    <dbReference type="NCBI Taxonomy" id="103762"/>
    <lineage>
        <taxon>Eukaryota</taxon>
        <taxon>Viridiplantae</taxon>
        <taxon>Streptophyta</taxon>
        <taxon>Embryophyta</taxon>
        <taxon>Tracheophyta</taxon>
        <taxon>Spermatophyta</taxon>
        <taxon>Magnoliopsida</taxon>
        <taxon>Liliopsida</taxon>
        <taxon>Poales</taxon>
        <taxon>Poaceae</taxon>
        <taxon>BOP clade</taxon>
        <taxon>Oryzoideae</taxon>
        <taxon>Oryzeae</taxon>
        <taxon>Zizaniinae</taxon>
        <taxon>Zizania</taxon>
    </lineage>
</organism>
<protein>
    <submittedName>
        <fullName evidence="2">Uncharacterized protein</fullName>
    </submittedName>
</protein>